<proteinExistence type="inferred from homology"/>
<dbReference type="PROSITE" id="PS00623">
    <property type="entry name" value="GMC_OXRED_1"/>
    <property type="match status" value="1"/>
</dbReference>
<comment type="similarity">
    <text evidence="2 3">Belongs to the GMC oxidoreductase family.</text>
</comment>
<evidence type="ECO:0000256" key="4">
    <source>
        <dbReference type="SAM" id="MobiDB-lite"/>
    </source>
</evidence>
<name>A0AAD7AW12_9AGAR</name>
<evidence type="ECO:0000256" key="1">
    <source>
        <dbReference type="ARBA" id="ARBA00001974"/>
    </source>
</evidence>
<feature type="domain" description="Glucose-methanol-choline oxidoreductase N-terminal" evidence="8">
    <location>
        <begin position="311"/>
        <end position="325"/>
    </location>
</feature>
<evidence type="ECO:0000256" key="6">
    <source>
        <dbReference type="SAM" id="SignalP"/>
    </source>
</evidence>
<dbReference type="PANTHER" id="PTHR11552">
    <property type="entry name" value="GLUCOSE-METHANOL-CHOLINE GMC OXIDOREDUCTASE"/>
    <property type="match status" value="1"/>
</dbReference>
<keyword evidence="5" id="KW-0472">Membrane</keyword>
<evidence type="ECO:0000259" key="7">
    <source>
        <dbReference type="PROSITE" id="PS00623"/>
    </source>
</evidence>
<dbReference type="EMBL" id="JARIHO010000001">
    <property type="protein sequence ID" value="KAJ7369061.1"/>
    <property type="molecule type" value="Genomic_DNA"/>
</dbReference>
<keyword evidence="5" id="KW-1133">Transmembrane helix</keyword>
<accession>A0AAD7AW12</accession>
<keyword evidence="6" id="KW-0732">Signal</keyword>
<keyword evidence="3" id="KW-0285">Flavoprotein</keyword>
<feature type="domain" description="Glucose-methanol-choline oxidoreductase N-terminal" evidence="7">
    <location>
        <begin position="114"/>
        <end position="137"/>
    </location>
</feature>
<feature type="signal peptide" evidence="6">
    <location>
        <begin position="1"/>
        <end position="15"/>
    </location>
</feature>
<feature type="chain" id="PRO_5041956528" description="Glucose-methanol-choline oxidoreductase N-terminal domain-containing protein" evidence="6">
    <location>
        <begin position="16"/>
        <end position="845"/>
    </location>
</feature>
<feature type="compositionally biased region" description="Low complexity" evidence="4">
    <location>
        <begin position="634"/>
        <end position="650"/>
    </location>
</feature>
<dbReference type="GO" id="GO:0016614">
    <property type="term" value="F:oxidoreductase activity, acting on CH-OH group of donors"/>
    <property type="evidence" value="ECO:0007669"/>
    <property type="project" value="InterPro"/>
</dbReference>
<feature type="transmembrane region" description="Helical" evidence="5">
    <location>
        <begin position="670"/>
        <end position="690"/>
    </location>
</feature>
<dbReference type="InterPro" id="IPR007867">
    <property type="entry name" value="GMC_OxRtase_C"/>
</dbReference>
<feature type="region of interest" description="Disordered" evidence="4">
    <location>
        <begin position="782"/>
        <end position="845"/>
    </location>
</feature>
<dbReference type="Gene3D" id="3.50.50.60">
    <property type="entry name" value="FAD/NAD(P)-binding domain"/>
    <property type="match status" value="1"/>
</dbReference>
<evidence type="ECO:0000256" key="5">
    <source>
        <dbReference type="SAM" id="Phobius"/>
    </source>
</evidence>
<evidence type="ECO:0000256" key="3">
    <source>
        <dbReference type="RuleBase" id="RU003968"/>
    </source>
</evidence>
<sequence length="845" mass="88478">MRFLLVLAASTAISASSLQKRSTTDPTQLADKTFDFIIVGGGTAGLALAGRLADWTNITIAVIEAGTDGTEFQDQIAVPGMSYVNGLTGTSYDWRYNTTPQANAGGIPLPWPRGKGLGGSSAINGGFWCRGSSAEYDAWNTLQNGESGAQDWGWDTMQAYTKKAENFTPMSDTNAAAMSVTHDDNAHGTSGPIHASYSAFQFPQLATWIPTLTAMGLPHALDPANGTNVGVSFVPSIINPANGSRSDSNSGYIAPYARPNLVVLTGYQATKVNWNSTATGAAVAGGVTFAASAEGKAYIVNAAKEVILAGGTVGSPQILQLSGVGPKSLIIGLGIDSVIDLPGVGANLQDHLSASLFLNATDTNTWAALKFDQALSDQQLAIWRENGTGMWTYWNEATAYPALGDLMGSNASSWVGALDLTKALSTSAAAAAMDPTVAAGVQAQYAILANWTASSSIGQAELIFNMYGASPGQIGIQFAIQHPFSRGSIQITSHSAFDVPAINPNYLSVSYDADIMRAAFWYVRQIMRTAPLAGGIAIETFPGPGTTADVDVDYFIAHNAATEFHPTGTCSMMPLALGGVVDTGLVVYGTKNVRVVDVSVVPLSVSAHTMTAAYGIAERAADLIKAMYGAPLSGSSTTDSGTPSGSDSGSPSGGNNVGAAKSTLSTGAKAAIAGAAVVAAIALIAVLILVRYRNTRDKRTPPPPPRAVGKKDPWYPYRYVPRPPPPQPRGPFMPMGTRAPPPSKIGTDSAATLTHPDDQQRFAYGYAPEHQRFDHDWRQPEEGYGYAHRAPSGQYGPSGAVHSDARMGDGASIQRPASSMPSARHMYDSPRHAYSLAHGHHPSER</sequence>
<dbReference type="InterPro" id="IPR012132">
    <property type="entry name" value="GMC_OxRdtase"/>
</dbReference>
<dbReference type="SUPFAM" id="SSF51905">
    <property type="entry name" value="FAD/NAD(P)-binding domain"/>
    <property type="match status" value="1"/>
</dbReference>
<evidence type="ECO:0000313" key="9">
    <source>
        <dbReference type="EMBL" id="KAJ7369061.1"/>
    </source>
</evidence>
<feature type="region of interest" description="Disordered" evidence="4">
    <location>
        <begin position="634"/>
        <end position="655"/>
    </location>
</feature>
<evidence type="ECO:0000259" key="8">
    <source>
        <dbReference type="PROSITE" id="PS00624"/>
    </source>
</evidence>
<dbReference type="Pfam" id="PF00732">
    <property type="entry name" value="GMC_oxred_N"/>
    <property type="match status" value="1"/>
</dbReference>
<reference evidence="9" key="1">
    <citation type="submission" date="2023-03" db="EMBL/GenBank/DDBJ databases">
        <title>Massive genome expansion in bonnet fungi (Mycena s.s.) driven by repeated elements and novel gene families across ecological guilds.</title>
        <authorList>
            <consortium name="Lawrence Berkeley National Laboratory"/>
            <person name="Harder C.B."/>
            <person name="Miyauchi S."/>
            <person name="Viragh M."/>
            <person name="Kuo A."/>
            <person name="Thoen E."/>
            <person name="Andreopoulos B."/>
            <person name="Lu D."/>
            <person name="Skrede I."/>
            <person name="Drula E."/>
            <person name="Henrissat B."/>
            <person name="Morin E."/>
            <person name="Kohler A."/>
            <person name="Barry K."/>
            <person name="LaButti K."/>
            <person name="Morin E."/>
            <person name="Salamov A."/>
            <person name="Lipzen A."/>
            <person name="Mereny Z."/>
            <person name="Hegedus B."/>
            <person name="Baldrian P."/>
            <person name="Stursova M."/>
            <person name="Weitz H."/>
            <person name="Taylor A."/>
            <person name="Grigoriev I.V."/>
            <person name="Nagy L.G."/>
            <person name="Martin F."/>
            <person name="Kauserud H."/>
        </authorList>
    </citation>
    <scope>NUCLEOTIDE SEQUENCE</scope>
    <source>
        <strain evidence="9">CBHHK002</strain>
    </source>
</reference>
<dbReference type="PROSITE" id="PS00624">
    <property type="entry name" value="GMC_OXRED_2"/>
    <property type="match status" value="1"/>
</dbReference>
<dbReference type="Gene3D" id="3.30.560.10">
    <property type="entry name" value="Glucose Oxidase, domain 3"/>
    <property type="match status" value="1"/>
</dbReference>
<dbReference type="Pfam" id="PF05199">
    <property type="entry name" value="GMC_oxred_C"/>
    <property type="match status" value="1"/>
</dbReference>
<dbReference type="PANTHER" id="PTHR11552:SF218">
    <property type="entry name" value="GLUCOSE-METHANOL-CHOLINE OXIDOREDUCTASE N-TERMINAL DOMAIN-CONTAINING PROTEIN"/>
    <property type="match status" value="1"/>
</dbReference>
<evidence type="ECO:0000256" key="2">
    <source>
        <dbReference type="ARBA" id="ARBA00010790"/>
    </source>
</evidence>
<dbReference type="SUPFAM" id="SSF54373">
    <property type="entry name" value="FAD-linked reductases, C-terminal domain"/>
    <property type="match status" value="1"/>
</dbReference>
<dbReference type="InterPro" id="IPR000172">
    <property type="entry name" value="GMC_OxRdtase_N"/>
</dbReference>
<comment type="cofactor">
    <cofactor evidence="1">
        <name>FAD</name>
        <dbReference type="ChEBI" id="CHEBI:57692"/>
    </cofactor>
</comment>
<keyword evidence="3" id="KW-0274">FAD</keyword>
<evidence type="ECO:0000313" key="10">
    <source>
        <dbReference type="Proteomes" id="UP001218218"/>
    </source>
</evidence>
<organism evidence="9 10">
    <name type="scientific">Mycena albidolilacea</name>
    <dbReference type="NCBI Taxonomy" id="1033008"/>
    <lineage>
        <taxon>Eukaryota</taxon>
        <taxon>Fungi</taxon>
        <taxon>Dikarya</taxon>
        <taxon>Basidiomycota</taxon>
        <taxon>Agaricomycotina</taxon>
        <taxon>Agaricomycetes</taxon>
        <taxon>Agaricomycetidae</taxon>
        <taxon>Agaricales</taxon>
        <taxon>Marasmiineae</taxon>
        <taxon>Mycenaceae</taxon>
        <taxon>Mycena</taxon>
    </lineage>
</organism>
<comment type="caution">
    <text evidence="9">The sequence shown here is derived from an EMBL/GenBank/DDBJ whole genome shotgun (WGS) entry which is preliminary data.</text>
</comment>
<dbReference type="AlphaFoldDB" id="A0AAD7AW12"/>
<gene>
    <name evidence="9" type="ORF">DFH08DRAFT_833069</name>
</gene>
<keyword evidence="10" id="KW-1185">Reference proteome</keyword>
<protein>
    <recommendedName>
        <fullName evidence="7 8">Glucose-methanol-choline oxidoreductase N-terminal domain-containing protein</fullName>
    </recommendedName>
</protein>
<keyword evidence="5" id="KW-0812">Transmembrane</keyword>
<dbReference type="InterPro" id="IPR036188">
    <property type="entry name" value="FAD/NAD-bd_sf"/>
</dbReference>
<dbReference type="GO" id="GO:0050660">
    <property type="term" value="F:flavin adenine dinucleotide binding"/>
    <property type="evidence" value="ECO:0007669"/>
    <property type="project" value="InterPro"/>
</dbReference>
<dbReference type="Proteomes" id="UP001218218">
    <property type="component" value="Unassembled WGS sequence"/>
</dbReference>